<reference evidence="2" key="1">
    <citation type="journal article" date="2019" name="BMC Genomics">
        <title>A new reference genome for Sorghum bicolor reveals high levels of sequence similarity between sweet and grain genotypes: implications for the genetics of sugar metabolism.</title>
        <authorList>
            <person name="Cooper E.A."/>
            <person name="Brenton Z.W."/>
            <person name="Flinn B.S."/>
            <person name="Jenkins J."/>
            <person name="Shu S."/>
            <person name="Flowers D."/>
            <person name="Luo F."/>
            <person name="Wang Y."/>
            <person name="Xia P."/>
            <person name="Barry K."/>
            <person name="Daum C."/>
            <person name="Lipzen A."/>
            <person name="Yoshinaga Y."/>
            <person name="Schmutz J."/>
            <person name="Saski C."/>
            <person name="Vermerris W."/>
            <person name="Kresovich S."/>
        </authorList>
    </citation>
    <scope>NUCLEOTIDE SEQUENCE</scope>
</reference>
<name>A0A921UVH1_SORBI</name>
<protein>
    <submittedName>
        <fullName evidence="2">Uncharacterized protein</fullName>
    </submittedName>
</protein>
<evidence type="ECO:0000313" key="3">
    <source>
        <dbReference type="Proteomes" id="UP000807115"/>
    </source>
</evidence>
<evidence type="ECO:0000313" key="2">
    <source>
        <dbReference type="EMBL" id="KAG0545338.1"/>
    </source>
</evidence>
<dbReference type="AlphaFoldDB" id="A0A921UVH1"/>
<dbReference type="Proteomes" id="UP000807115">
    <property type="component" value="Chromosome 2"/>
</dbReference>
<sequence>MPKGWRWCDRFWCPLGLGRRTGHRPSTSEPVNVLRPANSQLLAVRSQLQTDHITKQRKGPHVFFLQRPSKTPFVPGPTRRRPLAAVRISSPAPAPAASRAQNCGGAMYGGTR</sequence>
<gene>
    <name evidence="2" type="ORF">BDA96_02G353100</name>
</gene>
<accession>A0A921UVH1</accession>
<feature type="region of interest" description="Disordered" evidence="1">
    <location>
        <begin position="88"/>
        <end position="112"/>
    </location>
</feature>
<organism evidence="2 3">
    <name type="scientific">Sorghum bicolor</name>
    <name type="common">Sorghum</name>
    <name type="synonym">Sorghum vulgare</name>
    <dbReference type="NCBI Taxonomy" id="4558"/>
    <lineage>
        <taxon>Eukaryota</taxon>
        <taxon>Viridiplantae</taxon>
        <taxon>Streptophyta</taxon>
        <taxon>Embryophyta</taxon>
        <taxon>Tracheophyta</taxon>
        <taxon>Spermatophyta</taxon>
        <taxon>Magnoliopsida</taxon>
        <taxon>Liliopsida</taxon>
        <taxon>Poales</taxon>
        <taxon>Poaceae</taxon>
        <taxon>PACMAD clade</taxon>
        <taxon>Panicoideae</taxon>
        <taxon>Andropogonodae</taxon>
        <taxon>Andropogoneae</taxon>
        <taxon>Sorghinae</taxon>
        <taxon>Sorghum</taxon>
    </lineage>
</organism>
<feature type="compositionally biased region" description="Low complexity" evidence="1">
    <location>
        <begin position="88"/>
        <end position="100"/>
    </location>
</feature>
<comment type="caution">
    <text evidence="2">The sequence shown here is derived from an EMBL/GenBank/DDBJ whole genome shotgun (WGS) entry which is preliminary data.</text>
</comment>
<evidence type="ECO:0000256" key="1">
    <source>
        <dbReference type="SAM" id="MobiDB-lite"/>
    </source>
</evidence>
<proteinExistence type="predicted"/>
<reference evidence="2" key="2">
    <citation type="submission" date="2020-10" db="EMBL/GenBank/DDBJ databases">
        <authorList>
            <person name="Cooper E.A."/>
            <person name="Brenton Z.W."/>
            <person name="Flinn B.S."/>
            <person name="Jenkins J."/>
            <person name="Shu S."/>
            <person name="Flowers D."/>
            <person name="Luo F."/>
            <person name="Wang Y."/>
            <person name="Xia P."/>
            <person name="Barry K."/>
            <person name="Daum C."/>
            <person name="Lipzen A."/>
            <person name="Yoshinaga Y."/>
            <person name="Schmutz J."/>
            <person name="Saski C."/>
            <person name="Vermerris W."/>
            <person name="Kresovich S."/>
        </authorList>
    </citation>
    <scope>NUCLEOTIDE SEQUENCE</scope>
</reference>
<dbReference type="EMBL" id="CM027681">
    <property type="protein sequence ID" value="KAG0545338.1"/>
    <property type="molecule type" value="Genomic_DNA"/>
</dbReference>